<reference evidence="2" key="1">
    <citation type="submission" date="2015-10" db="EMBL/GenBank/DDBJ databases">
        <authorList>
            <person name="Gilbert D.G."/>
        </authorList>
    </citation>
    <scope>NUCLEOTIDE SEQUENCE</scope>
    <source>
        <strain evidence="2">Phyl III-seqv23</strain>
    </source>
</reference>
<dbReference type="EMBL" id="LN899823">
    <property type="protein sequence ID" value="CUV26427.1"/>
    <property type="molecule type" value="Genomic_DNA"/>
</dbReference>
<sequence>MRGHAGVLLTTYRDATNGKAVPTGDNAAGIALIRQAKQLTASLSQGATTHQTAALSTAKDDSAPLAKQEKAASGMVAGKALDAARQDAAAGNTATQGKVPHQSEATVQLAGRAGLVAIAGQDLQFANGESVVLASGQDTNVAVGKQARIHAGQGIGVAAGLSKAGDDDIGLQLTAGQDNLDVQAQHDALGLLSKDDLKLVSANLHVDFAAAKRIRLATAAGASITLEGGNIIVETPGRITYKAAQRSFAGPTHASRDMNTWSHSAFDDRYVLRDQVTHEPLRNTQVELRRGDGAVLKLVTDGEGRLPVQKGISMERVQLRVLGKLSGKT</sequence>
<feature type="domain" description="DUF2345" evidence="1">
    <location>
        <begin position="96"/>
        <end position="251"/>
    </location>
</feature>
<proteinExistence type="predicted"/>
<evidence type="ECO:0000313" key="2">
    <source>
        <dbReference type="EMBL" id="CUV26427.1"/>
    </source>
</evidence>
<dbReference type="AlphaFoldDB" id="A0A0S4UVZ6"/>
<dbReference type="Pfam" id="PF10106">
    <property type="entry name" value="DUF2345"/>
    <property type="match status" value="1"/>
</dbReference>
<dbReference type="InterPro" id="IPR018769">
    <property type="entry name" value="VgrG2_DUF2345"/>
</dbReference>
<protein>
    <submittedName>
        <fullName evidence="2">VgrG protein</fullName>
    </submittedName>
</protein>
<organism evidence="2">
    <name type="scientific">Ralstonia solanacearum</name>
    <name type="common">Pseudomonas solanacearum</name>
    <dbReference type="NCBI Taxonomy" id="305"/>
    <lineage>
        <taxon>Bacteria</taxon>
        <taxon>Pseudomonadati</taxon>
        <taxon>Pseudomonadota</taxon>
        <taxon>Betaproteobacteria</taxon>
        <taxon>Burkholderiales</taxon>
        <taxon>Burkholderiaceae</taxon>
        <taxon>Ralstonia</taxon>
        <taxon>Ralstonia solanacearum species complex</taxon>
    </lineage>
</organism>
<name>A0A0S4UVZ6_RALSL</name>
<accession>A0A0S4UVZ6</accession>
<gene>
    <name evidence="2" type="ORF">RUN1744_v1_1570001</name>
</gene>
<evidence type="ECO:0000259" key="1">
    <source>
        <dbReference type="Pfam" id="PF10106"/>
    </source>
</evidence>